<evidence type="ECO:0000256" key="1">
    <source>
        <dbReference type="SAM" id="MobiDB-lite"/>
    </source>
</evidence>
<sequence>MAATINTTAPLRSRCSSATIFNLLHHLAGKQQRREPPSPSATAARLRPPHFMAAPSSPQRHQHRDQLSFHHLQPTQICSGINQFREHHGPPPQICTCNALSLRLAPASSRTCSNLKMQQPCRRKMRSSSEHNLHVQHLFVRTPF</sequence>
<feature type="region of interest" description="Disordered" evidence="1">
    <location>
        <begin position="28"/>
        <end position="61"/>
    </location>
</feature>
<name>A0A4D6MGR6_VIGUN</name>
<evidence type="ECO:0000313" key="2">
    <source>
        <dbReference type="EMBL" id="QCD99983.1"/>
    </source>
</evidence>
<organism evidence="2 3">
    <name type="scientific">Vigna unguiculata</name>
    <name type="common">Cowpea</name>
    <dbReference type="NCBI Taxonomy" id="3917"/>
    <lineage>
        <taxon>Eukaryota</taxon>
        <taxon>Viridiplantae</taxon>
        <taxon>Streptophyta</taxon>
        <taxon>Embryophyta</taxon>
        <taxon>Tracheophyta</taxon>
        <taxon>Spermatophyta</taxon>
        <taxon>Magnoliopsida</taxon>
        <taxon>eudicotyledons</taxon>
        <taxon>Gunneridae</taxon>
        <taxon>Pentapetalae</taxon>
        <taxon>rosids</taxon>
        <taxon>fabids</taxon>
        <taxon>Fabales</taxon>
        <taxon>Fabaceae</taxon>
        <taxon>Papilionoideae</taxon>
        <taxon>50 kb inversion clade</taxon>
        <taxon>NPAAA clade</taxon>
        <taxon>indigoferoid/millettioid clade</taxon>
        <taxon>Phaseoleae</taxon>
        <taxon>Vigna</taxon>
    </lineage>
</organism>
<gene>
    <name evidence="2" type="ORF">DEO72_LG7g1270</name>
</gene>
<keyword evidence="3" id="KW-1185">Reference proteome</keyword>
<dbReference type="Proteomes" id="UP000501690">
    <property type="component" value="Linkage Group LG7"/>
</dbReference>
<proteinExistence type="predicted"/>
<accession>A0A4D6MGR6</accession>
<dbReference type="AlphaFoldDB" id="A0A4D6MGR6"/>
<dbReference type="EMBL" id="CP039351">
    <property type="protein sequence ID" value="QCD99983.1"/>
    <property type="molecule type" value="Genomic_DNA"/>
</dbReference>
<reference evidence="2 3" key="1">
    <citation type="submission" date="2019-04" db="EMBL/GenBank/DDBJ databases">
        <title>An improved genome assembly and genetic linkage map for asparagus bean, Vigna unguiculata ssp. sesquipedialis.</title>
        <authorList>
            <person name="Xia Q."/>
            <person name="Zhang R."/>
            <person name="Dong Y."/>
        </authorList>
    </citation>
    <scope>NUCLEOTIDE SEQUENCE [LARGE SCALE GENOMIC DNA]</scope>
    <source>
        <tissue evidence="2">Leaf</tissue>
    </source>
</reference>
<protein>
    <submittedName>
        <fullName evidence="2">Uncharacterized protein</fullName>
    </submittedName>
</protein>
<evidence type="ECO:0000313" key="3">
    <source>
        <dbReference type="Proteomes" id="UP000501690"/>
    </source>
</evidence>